<protein>
    <recommendedName>
        <fullName evidence="2">DUF4470 domain-containing protein</fullName>
    </recommendedName>
</protein>
<evidence type="ECO:0000313" key="4">
    <source>
        <dbReference type="Proteomes" id="UP000310121"/>
    </source>
</evidence>
<dbReference type="AlphaFoldDB" id="A0A4S9UZY7"/>
<reference evidence="3 4" key="1">
    <citation type="submission" date="2018-10" db="EMBL/GenBank/DDBJ databases">
        <title>Fifty Aureobasidium pullulans genomes reveal a recombining polyextremotolerant generalist.</title>
        <authorList>
            <person name="Gostincar C."/>
            <person name="Turk M."/>
            <person name="Zajc J."/>
            <person name="Gunde-Cimerman N."/>
        </authorList>
    </citation>
    <scope>NUCLEOTIDE SEQUENCE [LARGE SCALE GENOMIC DNA]</scope>
    <source>
        <strain evidence="3 4">EXF-3844</strain>
    </source>
</reference>
<comment type="caution">
    <text evidence="3">The sequence shown here is derived from an EMBL/GenBank/DDBJ whole genome shotgun (WGS) entry which is preliminary data.</text>
</comment>
<evidence type="ECO:0000313" key="3">
    <source>
        <dbReference type="EMBL" id="THZ44769.1"/>
    </source>
</evidence>
<feature type="compositionally biased region" description="Basic and acidic residues" evidence="1">
    <location>
        <begin position="1006"/>
        <end position="1018"/>
    </location>
</feature>
<dbReference type="Gene3D" id="1.25.40.10">
    <property type="entry name" value="Tetratricopeptide repeat domain"/>
    <property type="match status" value="1"/>
</dbReference>
<evidence type="ECO:0000256" key="1">
    <source>
        <dbReference type="SAM" id="MobiDB-lite"/>
    </source>
</evidence>
<gene>
    <name evidence="3" type="ORF">D6C90_04683</name>
</gene>
<name>A0A4S9UZY7_AURPU</name>
<dbReference type="SUPFAM" id="SSF48452">
    <property type="entry name" value="TPR-like"/>
    <property type="match status" value="1"/>
</dbReference>
<evidence type="ECO:0000259" key="2">
    <source>
        <dbReference type="Pfam" id="PF14737"/>
    </source>
</evidence>
<sequence length="1095" mass="124275">MRATLTRSFRQAIHVEPQNIAFIQASSRARSRGNDLYRKGLFDAATKAYFEAVTLSRNDPAPLSNLSAVQFELGNYAGSQLYAEKALKLLQSEADTSPKKQKLFLRLAKAKLLMLQDAKSVASRLDSADSLHKSVAAMSRSKTNSTSWTKLLDELPRYRPSLETEPEYYPVGHDYPSPELDEPMLDLKQDLSWLFAGIGDARNFFATLIHLRSNLRIRGTHDSKRFHFTLLDLKPAAIAKILIMLHLLDQTYDTEALACVVYVYGSLIMPAFAYNRLQQTIIALMQKLRKGAPLASWIYVSKDQRNAILRHLDAWKENLYGKYDTRKFRERGVIIARDKQIDRLATLGPSEVRHLPFCEHDDALFWTYGIVMPDDKTLLKHESELAELVKDLDWQSEGLPVADQKALEIIDATWKPNVTLVDIDWDTVRDGGNSKDIPDFCFDSPDVAQKLFNPDEDTARELGVKSFWGWFIMFFSHVSKSIKDIRSRTCVELVVSEMNECLERLRYDAWSTRGEKQGKLDPALFPRTYNRVQISNIPDYVGGALSTFLYGVPLLHPDDSSAVISRILLNWPAFKTHERFLTEYTLLTDVTSVEKHFSVKLREDSSSLRNWGSDALELQDYTMWTVGPSKSLRGDQLISREANEKYFQAHLLKICLPYPRSIHVTNTGVRSPLNITVLFRLIGQFHKIGYPAHWLSEVLGNLLEGTIMTNARAPRKEVLTIKEAQKTYPSTSMCIKPWIAELSTLVSIWKDVLPFGLLFSNDLIPNLNAVRQYTIKFPAPNGYSLEKSVFALVFLNSAQGPPPTNLRATLLDDEQGDRSESAKKIRESGIHVLSTFKWTQETRTVSFWLRSDVVETMKQDDWNAYLWRLDSWGRVTAGVSITLMRLVAAADEDVKEPGLPNSVKRVRQAYVRAIAEYRKRTDPSFTPAKPTKFENWPLGELINEVREVECMLLGAPLLPADLKCQMHVAKLVAGTMPSAEVPSKESLSFLEKFDQHIETRKRYDAWKEKQSKQPKEPRQVNPDCAPHSTRLCAANQLMADELLDATKTTERIIEEQIQLETKASFVKVARNAAQAIALLLEQAIAAANARMPLVS</sequence>
<dbReference type="InterPro" id="IPR027974">
    <property type="entry name" value="DUF4470"/>
</dbReference>
<dbReference type="InterPro" id="IPR011990">
    <property type="entry name" value="TPR-like_helical_dom_sf"/>
</dbReference>
<organism evidence="3 4">
    <name type="scientific">Aureobasidium pullulans</name>
    <name type="common">Black yeast</name>
    <name type="synonym">Pullularia pullulans</name>
    <dbReference type="NCBI Taxonomy" id="5580"/>
    <lineage>
        <taxon>Eukaryota</taxon>
        <taxon>Fungi</taxon>
        <taxon>Dikarya</taxon>
        <taxon>Ascomycota</taxon>
        <taxon>Pezizomycotina</taxon>
        <taxon>Dothideomycetes</taxon>
        <taxon>Dothideomycetidae</taxon>
        <taxon>Dothideales</taxon>
        <taxon>Saccotheciaceae</taxon>
        <taxon>Aureobasidium</taxon>
    </lineage>
</organism>
<dbReference type="EMBL" id="QZBN01000387">
    <property type="protein sequence ID" value="THZ44769.1"/>
    <property type="molecule type" value="Genomic_DNA"/>
</dbReference>
<proteinExistence type="predicted"/>
<dbReference type="Pfam" id="PF14737">
    <property type="entry name" value="DUF4470"/>
    <property type="match status" value="1"/>
</dbReference>
<dbReference type="Proteomes" id="UP000310121">
    <property type="component" value="Unassembled WGS sequence"/>
</dbReference>
<feature type="domain" description="DUF4470" evidence="2">
    <location>
        <begin position="188"/>
        <end position="268"/>
    </location>
</feature>
<accession>A0A4S9UZY7</accession>
<feature type="region of interest" description="Disordered" evidence="1">
    <location>
        <begin position="1006"/>
        <end position="1026"/>
    </location>
</feature>